<feature type="region of interest" description="Disordered" evidence="1">
    <location>
        <begin position="1"/>
        <end position="41"/>
    </location>
</feature>
<dbReference type="AlphaFoldDB" id="W0VDP3"/>
<keyword evidence="3" id="KW-1185">Reference proteome</keyword>
<evidence type="ECO:0000313" key="2">
    <source>
        <dbReference type="EMBL" id="CDG86036.1"/>
    </source>
</evidence>
<dbReference type="KEGG" id="jag:GJA_5441"/>
<evidence type="ECO:0000256" key="1">
    <source>
        <dbReference type="SAM" id="MobiDB-lite"/>
    </source>
</evidence>
<sequence length="41" mass="4187">MLRGWPSIATAQLAPGGTGKPQWKQSSVTAGAGTAFMDGRP</sequence>
<gene>
    <name evidence="2" type="ORF">GJA_5441</name>
</gene>
<evidence type="ECO:0000313" key="3">
    <source>
        <dbReference type="Proteomes" id="UP000027604"/>
    </source>
</evidence>
<dbReference type="Proteomes" id="UP000027604">
    <property type="component" value="Chromosome I"/>
</dbReference>
<dbReference type="EMBL" id="HG322949">
    <property type="protein sequence ID" value="CDG86036.1"/>
    <property type="molecule type" value="Genomic_DNA"/>
</dbReference>
<dbReference type="HOGENOM" id="CLU_3271330_0_0_4"/>
<accession>W0VDP3</accession>
<organism evidence="2 3">
    <name type="scientific">Janthinobacterium agaricidamnosum NBRC 102515 = DSM 9628</name>
    <dbReference type="NCBI Taxonomy" id="1349767"/>
    <lineage>
        <taxon>Bacteria</taxon>
        <taxon>Pseudomonadati</taxon>
        <taxon>Pseudomonadota</taxon>
        <taxon>Betaproteobacteria</taxon>
        <taxon>Burkholderiales</taxon>
        <taxon>Oxalobacteraceae</taxon>
        <taxon>Janthinobacterium</taxon>
    </lineage>
</organism>
<name>W0VDP3_9BURK</name>
<protein>
    <submittedName>
        <fullName evidence="2">Uncharacterized protein</fullName>
    </submittedName>
</protein>
<proteinExistence type="predicted"/>
<reference evidence="2 3" key="1">
    <citation type="journal article" date="2015" name="Genome Announc.">
        <title>Genome Sequence of Mushroom Soft-Rot Pathogen Janthinobacterium agaricidamnosum.</title>
        <authorList>
            <person name="Graupner K."/>
            <person name="Lackner G."/>
            <person name="Hertweck C."/>
        </authorList>
    </citation>
    <scope>NUCLEOTIDE SEQUENCE [LARGE SCALE GENOMIC DNA]</scope>
    <source>
        <strain evidence="3">NBRC 102515 / DSM 9628</strain>
    </source>
</reference>